<dbReference type="InterPro" id="IPR036388">
    <property type="entry name" value="WH-like_DNA-bd_sf"/>
</dbReference>
<comment type="caution">
    <text evidence="3">The sequence shown here is derived from an EMBL/GenBank/DDBJ whole genome shotgun (WGS) entry which is preliminary data.</text>
</comment>
<dbReference type="InterPro" id="IPR014832">
    <property type="entry name" value="TnsA_C"/>
</dbReference>
<dbReference type="InterPro" id="IPR011335">
    <property type="entry name" value="Restrct_endonuc-II-like"/>
</dbReference>
<keyword evidence="3" id="KW-0255">Endonuclease</keyword>
<dbReference type="GO" id="GO:0004519">
    <property type="term" value="F:endonuclease activity"/>
    <property type="evidence" value="ECO:0007669"/>
    <property type="project" value="UniProtKB-KW"/>
</dbReference>
<dbReference type="Proteomes" id="UP001275315">
    <property type="component" value="Unassembled WGS sequence"/>
</dbReference>
<protein>
    <submittedName>
        <fullName evidence="3">TnsA endonuclease N-terminal domain-containing protein</fullName>
    </submittedName>
</protein>
<keyword evidence="3" id="KW-0378">Hydrolase</keyword>
<dbReference type="Gene3D" id="1.10.10.10">
    <property type="entry name" value="Winged helix-like DNA-binding domain superfamily/Winged helix DNA-binding domain"/>
    <property type="match status" value="1"/>
</dbReference>
<evidence type="ECO:0000259" key="2">
    <source>
        <dbReference type="Pfam" id="PF08722"/>
    </source>
</evidence>
<accession>A0ABU5CM25</accession>
<proteinExistence type="predicted"/>
<name>A0ABU5CM25_9BACI</name>
<evidence type="ECO:0000313" key="4">
    <source>
        <dbReference type="Proteomes" id="UP001275315"/>
    </source>
</evidence>
<reference evidence="3 4" key="1">
    <citation type="submission" date="2023-10" db="EMBL/GenBank/DDBJ databases">
        <title>Virgibacillus soli CC-YMP-6 genome.</title>
        <authorList>
            <person name="Miliotis G."/>
            <person name="Sengupta P."/>
            <person name="Hameed A."/>
            <person name="Chuvochina M."/>
            <person name="Mcdonagh F."/>
            <person name="Simpson A.C."/>
            <person name="Singh N.K."/>
            <person name="Rekha P.D."/>
            <person name="Raman K."/>
            <person name="Hugenholtz P."/>
            <person name="Venkateswaran K."/>
        </authorList>
    </citation>
    <scope>NUCLEOTIDE SEQUENCE [LARGE SCALE GENOMIC DNA]</scope>
    <source>
        <strain evidence="3 4">CC-YMP-6</strain>
    </source>
</reference>
<keyword evidence="3" id="KW-0540">Nuclease</keyword>
<evidence type="ECO:0000259" key="1">
    <source>
        <dbReference type="Pfam" id="PF08721"/>
    </source>
</evidence>
<feature type="domain" description="TnsA endonuclease C-terminal" evidence="1">
    <location>
        <begin position="171"/>
        <end position="249"/>
    </location>
</feature>
<dbReference type="Pfam" id="PF08721">
    <property type="entry name" value="Tn7_Tnp_TnsA_C"/>
    <property type="match status" value="1"/>
</dbReference>
<feature type="domain" description="TnsA endonuclease N-terminal" evidence="2">
    <location>
        <begin position="71"/>
        <end position="167"/>
    </location>
</feature>
<organism evidence="3 4">
    <name type="scientific">Paracerasibacillus soli</name>
    <dbReference type="NCBI Taxonomy" id="480284"/>
    <lineage>
        <taxon>Bacteria</taxon>
        <taxon>Bacillati</taxon>
        <taxon>Bacillota</taxon>
        <taxon>Bacilli</taxon>
        <taxon>Bacillales</taxon>
        <taxon>Bacillaceae</taxon>
        <taxon>Paracerasibacillus</taxon>
    </lineage>
</organism>
<dbReference type="InterPro" id="IPR014833">
    <property type="entry name" value="TnsA_N"/>
</dbReference>
<dbReference type="RefSeq" id="WP_320378234.1">
    <property type="nucleotide sequence ID" value="NZ_JAWDIQ010000001.1"/>
</dbReference>
<dbReference type="Pfam" id="PF08722">
    <property type="entry name" value="Tn7_TnsA-like_N"/>
    <property type="match status" value="1"/>
</dbReference>
<gene>
    <name evidence="3" type="ORF">RWD45_00530</name>
</gene>
<dbReference type="EMBL" id="JAWDIQ010000001">
    <property type="protein sequence ID" value="MDY0407403.1"/>
    <property type="molecule type" value="Genomic_DNA"/>
</dbReference>
<dbReference type="Gene3D" id="3.40.1350.10">
    <property type="match status" value="1"/>
</dbReference>
<dbReference type="CDD" id="cd22362">
    <property type="entry name" value="TnsA_endonuclease-like"/>
    <property type="match status" value="1"/>
</dbReference>
<sequence length="362" mass="42836">MANGKWSKAKLERYLKEGRGQGIGSKYKGWINTYEFSSRGRATRLFGIKTNRIHQLHSDNQYRAFLIFEFNSKVTDIRESFPLLDIQEVIDNKDDLRFDKFTDKETKEPYVFTTNFLLTVNQPDGSEEYLARSIKNTSELNRKITFEKLEIERRYWMAKGIDWKILTNKQLPRQLAKNIEWVRETLLESKDDVDKEKQSLSLYRVILENDELPVKQVLQLFENIEGLQRGTGLYLFRYLIAKKDIQVDMTRIIDLNSSMIDLTGGIVMELKQNMLLQFSDGKIIRIIFCDRLSSIIYVVDMDALRWPYVMKMEVLYSLSDKGEIDLMDEDIFFRVIAEEELSDAESKRRDTAWKLLIMYWIK</sequence>
<dbReference type="SUPFAM" id="SSF52980">
    <property type="entry name" value="Restriction endonuclease-like"/>
    <property type="match status" value="1"/>
</dbReference>
<keyword evidence="4" id="KW-1185">Reference proteome</keyword>
<evidence type="ECO:0000313" key="3">
    <source>
        <dbReference type="EMBL" id="MDY0407403.1"/>
    </source>
</evidence>
<dbReference type="InterPro" id="IPR011856">
    <property type="entry name" value="tRNA_endonuc-like_dom_sf"/>
</dbReference>